<dbReference type="InterPro" id="IPR045340">
    <property type="entry name" value="DUF6533"/>
</dbReference>
<feature type="domain" description="DUF6533" evidence="2">
    <location>
        <begin position="20"/>
        <end position="63"/>
    </location>
</feature>
<protein>
    <recommendedName>
        <fullName evidence="2">DUF6533 domain-containing protein</fullName>
    </recommendedName>
</protein>
<dbReference type="OrthoDB" id="3038503at2759"/>
<keyword evidence="1" id="KW-0812">Transmembrane</keyword>
<gene>
    <name evidence="3" type="ORF">OBBRIDRAFT_793335</name>
</gene>
<evidence type="ECO:0000259" key="2">
    <source>
        <dbReference type="Pfam" id="PF20151"/>
    </source>
</evidence>
<sequence>MAGLSVAEIYILNIGKRSRIGAITFLGYDYFVSLSDEVEIVWSENKRRPIFWIHTFNRFFAFLYLIFDSIPLTPSGIVSSKVSY</sequence>
<accession>A0A8E2ATS1</accession>
<name>A0A8E2ATS1_9APHY</name>
<feature type="transmembrane region" description="Helical" evidence="1">
    <location>
        <begin position="50"/>
        <end position="67"/>
    </location>
</feature>
<evidence type="ECO:0000256" key="1">
    <source>
        <dbReference type="SAM" id="Phobius"/>
    </source>
</evidence>
<dbReference type="Proteomes" id="UP000250043">
    <property type="component" value="Unassembled WGS sequence"/>
</dbReference>
<dbReference type="Pfam" id="PF20151">
    <property type="entry name" value="DUF6533"/>
    <property type="match status" value="1"/>
</dbReference>
<organism evidence="3 4">
    <name type="scientific">Obba rivulosa</name>
    <dbReference type="NCBI Taxonomy" id="1052685"/>
    <lineage>
        <taxon>Eukaryota</taxon>
        <taxon>Fungi</taxon>
        <taxon>Dikarya</taxon>
        <taxon>Basidiomycota</taxon>
        <taxon>Agaricomycotina</taxon>
        <taxon>Agaricomycetes</taxon>
        <taxon>Polyporales</taxon>
        <taxon>Gelatoporiaceae</taxon>
        <taxon>Obba</taxon>
    </lineage>
</organism>
<dbReference type="AlphaFoldDB" id="A0A8E2ATS1"/>
<dbReference type="EMBL" id="KV722404">
    <property type="protein sequence ID" value="OCH90456.1"/>
    <property type="molecule type" value="Genomic_DNA"/>
</dbReference>
<keyword evidence="1" id="KW-0472">Membrane</keyword>
<reference evidence="3 4" key="1">
    <citation type="submission" date="2016-07" db="EMBL/GenBank/DDBJ databases">
        <title>Draft genome of the white-rot fungus Obba rivulosa 3A-2.</title>
        <authorList>
            <consortium name="DOE Joint Genome Institute"/>
            <person name="Miettinen O."/>
            <person name="Riley R."/>
            <person name="Acob R."/>
            <person name="Barry K."/>
            <person name="Cullen D."/>
            <person name="De Vries R."/>
            <person name="Hainaut M."/>
            <person name="Hatakka A."/>
            <person name="Henrissat B."/>
            <person name="Hilden K."/>
            <person name="Kuo R."/>
            <person name="Labutti K."/>
            <person name="Lipzen A."/>
            <person name="Makela M.R."/>
            <person name="Sandor L."/>
            <person name="Spatafora J.W."/>
            <person name="Grigoriev I.V."/>
            <person name="Hibbett D.S."/>
        </authorList>
    </citation>
    <scope>NUCLEOTIDE SEQUENCE [LARGE SCALE GENOMIC DNA]</scope>
    <source>
        <strain evidence="3 4">3A-2</strain>
    </source>
</reference>
<proteinExistence type="predicted"/>
<evidence type="ECO:0000313" key="4">
    <source>
        <dbReference type="Proteomes" id="UP000250043"/>
    </source>
</evidence>
<keyword evidence="4" id="KW-1185">Reference proteome</keyword>
<evidence type="ECO:0000313" key="3">
    <source>
        <dbReference type="EMBL" id="OCH90456.1"/>
    </source>
</evidence>
<keyword evidence="1" id="KW-1133">Transmembrane helix</keyword>